<dbReference type="EMBL" id="JAPUFD010000003">
    <property type="protein sequence ID" value="MDI1486193.1"/>
    <property type="molecule type" value="Genomic_DNA"/>
</dbReference>
<proteinExistence type="predicted"/>
<feature type="domain" description="DUF7730" evidence="3">
    <location>
        <begin position="127"/>
        <end position="259"/>
    </location>
</feature>
<keyword evidence="2" id="KW-1133">Transmembrane helix</keyword>
<feature type="region of interest" description="Disordered" evidence="1">
    <location>
        <begin position="100"/>
        <end position="125"/>
    </location>
</feature>
<evidence type="ECO:0000313" key="5">
    <source>
        <dbReference type="Proteomes" id="UP001161017"/>
    </source>
</evidence>
<protein>
    <recommendedName>
        <fullName evidence="3">DUF7730 domain-containing protein</fullName>
    </recommendedName>
</protein>
<evidence type="ECO:0000313" key="4">
    <source>
        <dbReference type="EMBL" id="MDI1486193.1"/>
    </source>
</evidence>
<evidence type="ECO:0000259" key="3">
    <source>
        <dbReference type="Pfam" id="PF24864"/>
    </source>
</evidence>
<dbReference type="InterPro" id="IPR056632">
    <property type="entry name" value="DUF7730"/>
</dbReference>
<evidence type="ECO:0000256" key="1">
    <source>
        <dbReference type="SAM" id="MobiDB-lite"/>
    </source>
</evidence>
<keyword evidence="2" id="KW-0472">Membrane</keyword>
<comment type="caution">
    <text evidence="4">The sequence shown here is derived from an EMBL/GenBank/DDBJ whole genome shotgun (WGS) entry which is preliminary data.</text>
</comment>
<feature type="transmembrane region" description="Helical" evidence="2">
    <location>
        <begin position="27"/>
        <end position="50"/>
    </location>
</feature>
<dbReference type="AlphaFoldDB" id="A0AA43QGN8"/>
<sequence length="282" mass="32226">MKQSRPSLLRHLKTLPRTLRTTNWLDLCGNLCIWLLFPLFALIFALYLLYDEIMHQFTGRRRWAQGSFYCGTSARNAGQRARDRERLRELEEMAPVPLPETRARALSSSSSSSSRSNNLPNSNKAGEQTQAALIWKLPVEVREMIYARLFSAAEEDGVLYIYRRTDRRLGCSSIRPARTDGLRDDSGAIAREDMPPPGCGGVVALIQTCRLVYGEVVPLVYGKPRFWFNDLDTLVHFTRTVLSQRVAMMSDVTVSFAVSCEREWYLCCPFDSMRLGQEKQRT</sequence>
<dbReference type="PANTHER" id="PTHR38790">
    <property type="entry name" value="2EXR DOMAIN-CONTAINING PROTEIN-RELATED"/>
    <property type="match status" value="1"/>
</dbReference>
<keyword evidence="2" id="KW-0812">Transmembrane</keyword>
<gene>
    <name evidence="4" type="ORF">OHK93_005419</name>
</gene>
<reference evidence="4" key="1">
    <citation type="journal article" date="2023" name="Genome Biol. Evol.">
        <title>First Whole Genome Sequence and Flow Cytometry Genome Size Data for the Lichen-Forming Fungus Ramalina farinacea (Ascomycota).</title>
        <authorList>
            <person name="Llewellyn T."/>
            <person name="Mian S."/>
            <person name="Hill R."/>
            <person name="Leitch I.J."/>
            <person name="Gaya E."/>
        </authorList>
    </citation>
    <scope>NUCLEOTIDE SEQUENCE</scope>
    <source>
        <strain evidence="4">LIQ254RAFAR</strain>
    </source>
</reference>
<organism evidence="4 5">
    <name type="scientific">Ramalina farinacea</name>
    <dbReference type="NCBI Taxonomy" id="258253"/>
    <lineage>
        <taxon>Eukaryota</taxon>
        <taxon>Fungi</taxon>
        <taxon>Dikarya</taxon>
        <taxon>Ascomycota</taxon>
        <taxon>Pezizomycotina</taxon>
        <taxon>Lecanoromycetes</taxon>
        <taxon>OSLEUM clade</taxon>
        <taxon>Lecanoromycetidae</taxon>
        <taxon>Lecanorales</taxon>
        <taxon>Lecanorineae</taxon>
        <taxon>Ramalinaceae</taxon>
        <taxon>Ramalina</taxon>
    </lineage>
</organism>
<feature type="compositionally biased region" description="Low complexity" evidence="1">
    <location>
        <begin position="107"/>
        <end position="123"/>
    </location>
</feature>
<keyword evidence="5" id="KW-1185">Reference proteome</keyword>
<dbReference type="Pfam" id="PF24864">
    <property type="entry name" value="DUF7730"/>
    <property type="match status" value="1"/>
</dbReference>
<name>A0AA43QGN8_9LECA</name>
<evidence type="ECO:0000256" key="2">
    <source>
        <dbReference type="SAM" id="Phobius"/>
    </source>
</evidence>
<dbReference type="Proteomes" id="UP001161017">
    <property type="component" value="Unassembled WGS sequence"/>
</dbReference>
<accession>A0AA43QGN8</accession>